<dbReference type="CDD" id="cd03194">
    <property type="entry name" value="GST_C_3"/>
    <property type="match status" value="1"/>
</dbReference>
<name>A0A2K9NG87_9PROT</name>
<dbReference type="PANTHER" id="PTHR42673:SF4">
    <property type="entry name" value="MALEYLACETOACETATE ISOMERASE"/>
    <property type="match status" value="1"/>
</dbReference>
<keyword evidence="2" id="KW-1185">Reference proteome</keyword>
<evidence type="ECO:0000313" key="1">
    <source>
        <dbReference type="EMBL" id="AUN32097.1"/>
    </source>
</evidence>
<dbReference type="EMBL" id="CP025612">
    <property type="protein sequence ID" value="AUN32097.1"/>
    <property type="molecule type" value="Genomic_DNA"/>
</dbReference>
<dbReference type="KEGG" id="ncb:C0V82_16905"/>
<dbReference type="GO" id="GO:0006559">
    <property type="term" value="P:L-phenylalanine catabolic process"/>
    <property type="evidence" value="ECO:0007669"/>
    <property type="project" value="TreeGrafter"/>
</dbReference>
<dbReference type="Gene3D" id="1.20.1050.10">
    <property type="match status" value="1"/>
</dbReference>
<dbReference type="AlphaFoldDB" id="A0A2K9NG87"/>
<protein>
    <submittedName>
        <fullName evidence="1">Glutathione S-transferase</fullName>
    </submittedName>
</protein>
<dbReference type="GO" id="GO:0006749">
    <property type="term" value="P:glutathione metabolic process"/>
    <property type="evidence" value="ECO:0007669"/>
    <property type="project" value="TreeGrafter"/>
</dbReference>
<dbReference type="SUPFAM" id="SSF52833">
    <property type="entry name" value="Thioredoxin-like"/>
    <property type="match status" value="1"/>
</dbReference>
<dbReference type="GO" id="GO:0016034">
    <property type="term" value="F:maleylacetoacetate isomerase activity"/>
    <property type="evidence" value="ECO:0007669"/>
    <property type="project" value="TreeGrafter"/>
</dbReference>
<dbReference type="PANTHER" id="PTHR42673">
    <property type="entry name" value="MALEYLACETOACETATE ISOMERASE"/>
    <property type="match status" value="1"/>
</dbReference>
<dbReference type="RefSeq" id="WP_102113647.1">
    <property type="nucleotide sequence ID" value="NZ_BMGN01000006.1"/>
</dbReference>
<dbReference type="SUPFAM" id="SSF47616">
    <property type="entry name" value="GST C-terminal domain-like"/>
    <property type="match status" value="1"/>
</dbReference>
<organism evidence="1 2">
    <name type="scientific">Niveispirillum cyanobacteriorum</name>
    <dbReference type="NCBI Taxonomy" id="1612173"/>
    <lineage>
        <taxon>Bacteria</taxon>
        <taxon>Pseudomonadati</taxon>
        <taxon>Pseudomonadota</taxon>
        <taxon>Alphaproteobacteria</taxon>
        <taxon>Rhodospirillales</taxon>
        <taxon>Azospirillaceae</taxon>
        <taxon>Niveispirillum</taxon>
    </lineage>
</organism>
<dbReference type="InterPro" id="IPR036249">
    <property type="entry name" value="Thioredoxin-like_sf"/>
</dbReference>
<gene>
    <name evidence="1" type="ORF">C0V82_16905</name>
</gene>
<dbReference type="Proteomes" id="UP000234752">
    <property type="component" value="Chromosome eg_2"/>
</dbReference>
<dbReference type="InterPro" id="IPR040079">
    <property type="entry name" value="Glutathione_S-Trfase"/>
</dbReference>
<dbReference type="Gene3D" id="3.40.30.10">
    <property type="entry name" value="Glutaredoxin"/>
    <property type="match status" value="1"/>
</dbReference>
<reference evidence="1 2" key="1">
    <citation type="submission" date="2017-12" db="EMBL/GenBank/DDBJ databases">
        <title>Genomes of bacteria within cyanobacterial aggregates.</title>
        <authorList>
            <person name="Cai H."/>
        </authorList>
    </citation>
    <scope>NUCLEOTIDE SEQUENCE [LARGE SCALE GENOMIC DNA]</scope>
    <source>
        <strain evidence="1 2">TH16</strain>
    </source>
</reference>
<accession>A0A2K9NG87</accession>
<dbReference type="Pfam" id="PF13410">
    <property type="entry name" value="GST_C_2"/>
    <property type="match status" value="1"/>
</dbReference>
<dbReference type="InterPro" id="IPR004045">
    <property type="entry name" value="Glutathione_S-Trfase_N"/>
</dbReference>
<dbReference type="GO" id="GO:0004364">
    <property type="term" value="F:glutathione transferase activity"/>
    <property type="evidence" value="ECO:0007669"/>
    <property type="project" value="TreeGrafter"/>
</dbReference>
<proteinExistence type="predicted"/>
<evidence type="ECO:0000313" key="2">
    <source>
        <dbReference type="Proteomes" id="UP000234752"/>
    </source>
</evidence>
<dbReference type="Pfam" id="PF13409">
    <property type="entry name" value="GST_N_2"/>
    <property type="match status" value="1"/>
</dbReference>
<sequence length="222" mass="24490">MSDRNSAPLTLVMGNKAYSSWSLRPWLALRHAGADFAEVVVPLRQPDTKAVLLSHAPSGKAPSLRHGDLVIWDSLAICEYLNELFPAAQLWPADAAVRAVARAVSAEMHSGFPDLRKNLFMDVRSRFDRPDRVAAAQTDIDRVLEIWTDCRARFGGAGPFLFGAFSIADAMFAPVATRLRTWNVPLNPVSAAYVETIHTMPAMVDWVDAAKAEPWVVQFEGM</sequence>
<keyword evidence="1" id="KW-0808">Transferase</keyword>
<dbReference type="InterPro" id="IPR036282">
    <property type="entry name" value="Glutathione-S-Trfase_C_sf"/>
</dbReference>
<dbReference type="SFLD" id="SFLDS00019">
    <property type="entry name" value="Glutathione_Transferase_(cytos"/>
    <property type="match status" value="1"/>
</dbReference>
<dbReference type="PROSITE" id="PS50404">
    <property type="entry name" value="GST_NTER"/>
    <property type="match status" value="1"/>
</dbReference>
<dbReference type="OrthoDB" id="9799538at2"/>
<dbReference type="CDD" id="cd03043">
    <property type="entry name" value="GST_N_1"/>
    <property type="match status" value="1"/>
</dbReference>